<sequence>MLIGTYNSNLTSGKRVAIPAKFRAEIGEKMVIARWYEKCLVMVSETAWGELLQKITGKSEFVTAPVRDTDRFIMGSAYEFSVDAQGRVVLPETLLKYAGLTSEVLFIGLSDRVEIWDKVEWEKREQYIAEHADELMEKVANEQK</sequence>
<evidence type="ECO:0000313" key="9">
    <source>
        <dbReference type="EMBL" id="OGC69539.1"/>
    </source>
</evidence>
<evidence type="ECO:0000256" key="2">
    <source>
        <dbReference type="ARBA" id="ARBA00022490"/>
    </source>
</evidence>
<dbReference type="NCBIfam" id="TIGR00242">
    <property type="entry name" value="division/cell wall cluster transcriptional repressor MraZ"/>
    <property type="match status" value="1"/>
</dbReference>
<evidence type="ECO:0000256" key="3">
    <source>
        <dbReference type="ARBA" id="ARBA00022737"/>
    </source>
</evidence>
<evidence type="ECO:0000256" key="7">
    <source>
        <dbReference type="HAMAP-Rule" id="MF_01008"/>
    </source>
</evidence>
<evidence type="ECO:0000256" key="4">
    <source>
        <dbReference type="ARBA" id="ARBA00023015"/>
    </source>
</evidence>
<dbReference type="InterPro" id="IPR038619">
    <property type="entry name" value="MraZ_sf"/>
</dbReference>
<dbReference type="PROSITE" id="PS51740">
    <property type="entry name" value="SPOVT_ABRB"/>
    <property type="match status" value="1"/>
</dbReference>
<dbReference type="AlphaFoldDB" id="A0A1F4WJI8"/>
<dbReference type="InterPro" id="IPR003444">
    <property type="entry name" value="MraZ"/>
</dbReference>
<dbReference type="InterPro" id="IPR035642">
    <property type="entry name" value="MraZ_N"/>
</dbReference>
<dbReference type="InterPro" id="IPR037914">
    <property type="entry name" value="SpoVT-AbrB_sf"/>
</dbReference>
<evidence type="ECO:0000259" key="8">
    <source>
        <dbReference type="PROSITE" id="PS51740"/>
    </source>
</evidence>
<dbReference type="PANTHER" id="PTHR34701:SF1">
    <property type="entry name" value="TRANSCRIPTIONAL REGULATOR MRAZ"/>
    <property type="match status" value="1"/>
</dbReference>
<organism evidence="9 10">
    <name type="scientific">candidate division WWE3 bacterium RIFOXYC1_FULL_39_7</name>
    <dbReference type="NCBI Taxonomy" id="1802643"/>
    <lineage>
        <taxon>Bacteria</taxon>
        <taxon>Katanobacteria</taxon>
    </lineage>
</organism>
<name>A0A1F4WJI8_UNCKA</name>
<keyword evidence="2 7" id="KW-0963">Cytoplasm</keyword>
<protein>
    <recommendedName>
        <fullName evidence="1 7">Transcriptional regulator MraZ</fullName>
    </recommendedName>
</protein>
<dbReference type="HAMAP" id="MF_01008">
    <property type="entry name" value="MraZ"/>
    <property type="match status" value="1"/>
</dbReference>
<comment type="similarity">
    <text evidence="7">Belongs to the MraZ family.</text>
</comment>
<feature type="domain" description="SpoVT-AbrB" evidence="8">
    <location>
        <begin position="77"/>
        <end position="120"/>
    </location>
</feature>
<proteinExistence type="inferred from homology"/>
<comment type="subcellular location">
    <subcellularLocation>
        <location evidence="7">Cytoplasm</location>
        <location evidence="7">Nucleoid</location>
    </subcellularLocation>
</comment>
<evidence type="ECO:0000256" key="5">
    <source>
        <dbReference type="ARBA" id="ARBA00023125"/>
    </source>
</evidence>
<dbReference type="InterPro" id="IPR020603">
    <property type="entry name" value="MraZ_dom"/>
</dbReference>
<dbReference type="InterPro" id="IPR007159">
    <property type="entry name" value="SpoVT-AbrB_dom"/>
</dbReference>
<keyword evidence="3" id="KW-0677">Repeat</keyword>
<dbReference type="GO" id="GO:0003700">
    <property type="term" value="F:DNA-binding transcription factor activity"/>
    <property type="evidence" value="ECO:0007669"/>
    <property type="project" value="UniProtKB-UniRule"/>
</dbReference>
<dbReference type="CDD" id="cd16321">
    <property type="entry name" value="MraZ_C"/>
    <property type="match status" value="1"/>
</dbReference>
<dbReference type="InterPro" id="IPR035644">
    <property type="entry name" value="MraZ_C"/>
</dbReference>
<reference evidence="9 10" key="1">
    <citation type="journal article" date="2016" name="Nat. Commun.">
        <title>Thousands of microbial genomes shed light on interconnected biogeochemical processes in an aquifer system.</title>
        <authorList>
            <person name="Anantharaman K."/>
            <person name="Brown C.T."/>
            <person name="Hug L.A."/>
            <person name="Sharon I."/>
            <person name="Castelle C.J."/>
            <person name="Probst A.J."/>
            <person name="Thomas B.C."/>
            <person name="Singh A."/>
            <person name="Wilkins M.J."/>
            <person name="Karaoz U."/>
            <person name="Brodie E.L."/>
            <person name="Williams K.H."/>
            <person name="Hubbard S.S."/>
            <person name="Banfield J.F."/>
        </authorList>
    </citation>
    <scope>NUCLEOTIDE SEQUENCE [LARGE SCALE GENOMIC DNA]</scope>
</reference>
<evidence type="ECO:0000313" key="10">
    <source>
        <dbReference type="Proteomes" id="UP000179113"/>
    </source>
</evidence>
<keyword evidence="4 7" id="KW-0805">Transcription regulation</keyword>
<dbReference type="GO" id="GO:0009295">
    <property type="term" value="C:nucleoid"/>
    <property type="evidence" value="ECO:0007669"/>
    <property type="project" value="UniProtKB-SubCell"/>
</dbReference>
<comment type="subunit">
    <text evidence="7">Forms oligomers.</text>
</comment>
<dbReference type="Proteomes" id="UP000179113">
    <property type="component" value="Unassembled WGS sequence"/>
</dbReference>
<dbReference type="SUPFAM" id="SSF89447">
    <property type="entry name" value="AbrB/MazE/MraZ-like"/>
    <property type="match status" value="1"/>
</dbReference>
<gene>
    <name evidence="7" type="primary">mraZ</name>
    <name evidence="9" type="ORF">A2415_05320</name>
</gene>
<keyword evidence="5 7" id="KW-0238">DNA-binding</keyword>
<dbReference type="CDD" id="cd16320">
    <property type="entry name" value="MraZ_N"/>
    <property type="match status" value="1"/>
</dbReference>
<accession>A0A1F4WJI8</accession>
<dbReference type="PANTHER" id="PTHR34701">
    <property type="entry name" value="TRANSCRIPTIONAL REGULATOR MRAZ"/>
    <property type="match status" value="1"/>
</dbReference>
<comment type="caution">
    <text evidence="9">The sequence shown here is derived from an EMBL/GenBank/DDBJ whole genome shotgun (WGS) entry which is preliminary data.</text>
</comment>
<dbReference type="Pfam" id="PF02381">
    <property type="entry name" value="MraZ"/>
    <property type="match status" value="2"/>
</dbReference>
<dbReference type="EMBL" id="MEWA01000020">
    <property type="protein sequence ID" value="OGC69539.1"/>
    <property type="molecule type" value="Genomic_DNA"/>
</dbReference>
<dbReference type="GO" id="GO:0000976">
    <property type="term" value="F:transcription cis-regulatory region binding"/>
    <property type="evidence" value="ECO:0007669"/>
    <property type="project" value="TreeGrafter"/>
</dbReference>
<dbReference type="GO" id="GO:0005737">
    <property type="term" value="C:cytoplasm"/>
    <property type="evidence" value="ECO:0007669"/>
    <property type="project" value="UniProtKB-UniRule"/>
</dbReference>
<dbReference type="Gene3D" id="3.40.1550.20">
    <property type="entry name" value="Transcriptional regulator MraZ domain"/>
    <property type="match status" value="1"/>
</dbReference>
<evidence type="ECO:0000256" key="1">
    <source>
        <dbReference type="ARBA" id="ARBA00013860"/>
    </source>
</evidence>
<keyword evidence="6 7" id="KW-0804">Transcription</keyword>
<dbReference type="GO" id="GO:2000143">
    <property type="term" value="P:negative regulation of DNA-templated transcription initiation"/>
    <property type="evidence" value="ECO:0007669"/>
    <property type="project" value="TreeGrafter"/>
</dbReference>
<evidence type="ECO:0000256" key="6">
    <source>
        <dbReference type="ARBA" id="ARBA00023163"/>
    </source>
</evidence>